<keyword evidence="2" id="KW-1185">Reference proteome</keyword>
<name>A0ABS4XW96_9ACTN</name>
<sequence>MWDKSTQHKDTAMRELLAICESWPTLFRLSTYAPDLNPAESV</sequence>
<protein>
    <submittedName>
        <fullName evidence="1">Transposase</fullName>
    </submittedName>
</protein>
<dbReference type="Proteomes" id="UP001519291">
    <property type="component" value="Unassembled WGS sequence"/>
</dbReference>
<dbReference type="EMBL" id="JAGIOH010000001">
    <property type="protein sequence ID" value="MBP2400784.1"/>
    <property type="molecule type" value="Genomic_DNA"/>
</dbReference>
<accession>A0ABS4XW96</accession>
<reference evidence="1 2" key="1">
    <citation type="submission" date="2021-03" db="EMBL/GenBank/DDBJ databases">
        <title>Sequencing the genomes of 1000 actinobacteria strains.</title>
        <authorList>
            <person name="Klenk H.-P."/>
        </authorList>
    </citation>
    <scope>NUCLEOTIDE SEQUENCE [LARGE SCALE GENOMIC DNA]</scope>
    <source>
        <strain evidence="1 2">DSM 41480</strain>
    </source>
</reference>
<evidence type="ECO:0000313" key="1">
    <source>
        <dbReference type="EMBL" id="MBP2400784.1"/>
    </source>
</evidence>
<organism evidence="1 2">
    <name type="scientific">Streptomyces syringium</name>
    <dbReference type="NCBI Taxonomy" id="76729"/>
    <lineage>
        <taxon>Bacteria</taxon>
        <taxon>Bacillati</taxon>
        <taxon>Actinomycetota</taxon>
        <taxon>Actinomycetes</taxon>
        <taxon>Kitasatosporales</taxon>
        <taxon>Streptomycetaceae</taxon>
        <taxon>Streptomyces</taxon>
    </lineage>
</organism>
<gene>
    <name evidence="1" type="ORF">JO379_000253</name>
</gene>
<proteinExistence type="predicted"/>
<dbReference type="GeneID" id="91573405"/>
<evidence type="ECO:0000313" key="2">
    <source>
        <dbReference type="Proteomes" id="UP001519291"/>
    </source>
</evidence>
<comment type="caution">
    <text evidence="1">The sequence shown here is derived from an EMBL/GenBank/DDBJ whole genome shotgun (WGS) entry which is preliminary data.</text>
</comment>
<dbReference type="RefSeq" id="WP_245381327.1">
    <property type="nucleotide sequence ID" value="NZ_JAGIOH010000001.1"/>
</dbReference>